<keyword evidence="1" id="KW-0472">Membrane</keyword>
<evidence type="ECO:0000313" key="3">
    <source>
        <dbReference type="EMBL" id="MFD2753623.1"/>
    </source>
</evidence>
<dbReference type="Proteomes" id="UP001597463">
    <property type="component" value="Unassembled WGS sequence"/>
</dbReference>
<name>A0ABW5UJ20_9BURK</name>
<protein>
    <submittedName>
        <fullName evidence="3">DUF4105 domain-containing protein</fullName>
    </submittedName>
</protein>
<comment type="caution">
    <text evidence="3">The sequence shown here is derived from an EMBL/GenBank/DDBJ whole genome shotgun (WGS) entry which is preliminary data.</text>
</comment>
<accession>A0ABW5UJ20</accession>
<sequence>MSLLLLFATVVLALWGTGLIWFQGPGRAGRRTALAALWLAWLGGCVLWGWSPQRMATAWGLWLASLAAMLCWWSGLRPSNARDWADDVARPLHMQPLGPWSRGRQRLALERVRNFRWRSEADYDPRWERRSYDLARLASVDVAASYWMGPAIAHTLVSFGFDDGEQLVFSIEIRKRRGEQFNALAGFFRRYELALVAADERDILAVRTNVRGEQVHLYRVATPREVMRELFVAYAREAEALRGQPRFYNTLTANCTTIVWQLARRVGARLPLDWRLLASGYLPEYLRDLGVLTPGHTLEQLRAAGDITARARAWVAPPQADDRAAGIAFSRAIRAGMPPLPAQATENTPE</sequence>
<reference evidence="4" key="1">
    <citation type="journal article" date="2019" name="Int. J. Syst. Evol. Microbiol.">
        <title>The Global Catalogue of Microorganisms (GCM) 10K type strain sequencing project: providing services to taxonomists for standard genome sequencing and annotation.</title>
        <authorList>
            <consortium name="The Broad Institute Genomics Platform"/>
            <consortium name="The Broad Institute Genome Sequencing Center for Infectious Disease"/>
            <person name="Wu L."/>
            <person name="Ma J."/>
        </authorList>
    </citation>
    <scope>NUCLEOTIDE SEQUENCE [LARGE SCALE GENOMIC DNA]</scope>
    <source>
        <strain evidence="4">TISTR 1906</strain>
    </source>
</reference>
<keyword evidence="1" id="KW-1133">Transmembrane helix</keyword>
<evidence type="ECO:0000259" key="2">
    <source>
        <dbReference type="Pfam" id="PF13387"/>
    </source>
</evidence>
<feature type="domain" description="Lnb N-terminal periplasmic" evidence="2">
    <location>
        <begin position="124"/>
        <end position="280"/>
    </location>
</feature>
<dbReference type="Pfam" id="PF13387">
    <property type="entry name" value="Lnb_N"/>
    <property type="match status" value="1"/>
</dbReference>
<feature type="transmembrane region" description="Helical" evidence="1">
    <location>
        <begin position="57"/>
        <end position="75"/>
    </location>
</feature>
<evidence type="ECO:0000313" key="4">
    <source>
        <dbReference type="Proteomes" id="UP001597463"/>
    </source>
</evidence>
<organism evidence="3 4">
    <name type="scientific">Comamonas terrae</name>
    <dbReference type="NCBI Taxonomy" id="673548"/>
    <lineage>
        <taxon>Bacteria</taxon>
        <taxon>Pseudomonadati</taxon>
        <taxon>Pseudomonadota</taxon>
        <taxon>Betaproteobacteria</taxon>
        <taxon>Burkholderiales</taxon>
        <taxon>Comamonadaceae</taxon>
        <taxon>Comamonas</taxon>
    </lineage>
</organism>
<keyword evidence="1" id="KW-0812">Transmembrane</keyword>
<keyword evidence="4" id="KW-1185">Reference proteome</keyword>
<feature type="transmembrane region" description="Helical" evidence="1">
    <location>
        <begin position="32"/>
        <end position="50"/>
    </location>
</feature>
<dbReference type="RefSeq" id="WP_157081872.1">
    <property type="nucleotide sequence ID" value="NZ_BCNT01000004.1"/>
</dbReference>
<proteinExistence type="predicted"/>
<dbReference type="InterPro" id="IPR025178">
    <property type="entry name" value="Lnb_N"/>
</dbReference>
<gene>
    <name evidence="3" type="ORF">ACFSW6_05960</name>
</gene>
<dbReference type="EMBL" id="JBHUMV010000002">
    <property type="protein sequence ID" value="MFD2753623.1"/>
    <property type="molecule type" value="Genomic_DNA"/>
</dbReference>
<evidence type="ECO:0000256" key="1">
    <source>
        <dbReference type="SAM" id="Phobius"/>
    </source>
</evidence>